<proteinExistence type="predicted"/>
<dbReference type="AlphaFoldDB" id="A0A5M8PVP4"/>
<feature type="compositionally biased region" description="Basic residues" evidence="1">
    <location>
        <begin position="82"/>
        <end position="93"/>
    </location>
</feature>
<gene>
    <name evidence="2" type="ORF">FRX48_02086</name>
</gene>
<feature type="region of interest" description="Disordered" evidence="1">
    <location>
        <begin position="79"/>
        <end position="113"/>
    </location>
</feature>
<sequence>MDHTFSRIDKRPGSDVPQHACLHTRRCIPVVSTGQICMGHFSLDDELLGSWSPQKVTSNCGAGRPSIITETGAVSGDELRKISHPPKQNKRKASSAINVGNDDEGPFSSTFSSPLLKTLPSRIRRATRSRRLGFHSHPSLSQPRLSHLYMTTQRTEISRD</sequence>
<dbReference type="Proteomes" id="UP000324767">
    <property type="component" value="Unassembled WGS sequence"/>
</dbReference>
<feature type="region of interest" description="Disordered" evidence="1">
    <location>
        <begin position="128"/>
        <end position="160"/>
    </location>
</feature>
<dbReference type="EMBL" id="VXIT01000003">
    <property type="protein sequence ID" value="KAA6413725.1"/>
    <property type="molecule type" value="Genomic_DNA"/>
</dbReference>
<reference evidence="2 3" key="1">
    <citation type="submission" date="2019-09" db="EMBL/GenBank/DDBJ databases">
        <title>The hologenome of the rock-dwelling lichen Lasallia pustulata.</title>
        <authorList>
            <person name="Greshake Tzovaras B."/>
            <person name="Segers F."/>
            <person name="Bicker A."/>
            <person name="Dal Grande F."/>
            <person name="Otte J."/>
            <person name="Hankeln T."/>
            <person name="Schmitt I."/>
            <person name="Ebersberger I."/>
        </authorList>
    </citation>
    <scope>NUCLEOTIDE SEQUENCE [LARGE SCALE GENOMIC DNA]</scope>
    <source>
        <strain evidence="2">A1-1</strain>
    </source>
</reference>
<protein>
    <submittedName>
        <fullName evidence="2">Uncharacterized protein</fullName>
    </submittedName>
</protein>
<name>A0A5M8PVP4_9LECA</name>
<evidence type="ECO:0000256" key="1">
    <source>
        <dbReference type="SAM" id="MobiDB-lite"/>
    </source>
</evidence>
<evidence type="ECO:0000313" key="3">
    <source>
        <dbReference type="Proteomes" id="UP000324767"/>
    </source>
</evidence>
<accession>A0A5M8PVP4</accession>
<evidence type="ECO:0000313" key="2">
    <source>
        <dbReference type="EMBL" id="KAA6413725.1"/>
    </source>
</evidence>
<feature type="compositionally biased region" description="Polar residues" evidence="1">
    <location>
        <begin position="138"/>
        <end position="160"/>
    </location>
</feature>
<organism evidence="2 3">
    <name type="scientific">Lasallia pustulata</name>
    <dbReference type="NCBI Taxonomy" id="136370"/>
    <lineage>
        <taxon>Eukaryota</taxon>
        <taxon>Fungi</taxon>
        <taxon>Dikarya</taxon>
        <taxon>Ascomycota</taxon>
        <taxon>Pezizomycotina</taxon>
        <taxon>Lecanoromycetes</taxon>
        <taxon>OSLEUM clade</taxon>
        <taxon>Umbilicariomycetidae</taxon>
        <taxon>Umbilicariales</taxon>
        <taxon>Umbilicariaceae</taxon>
        <taxon>Lasallia</taxon>
    </lineage>
</organism>
<comment type="caution">
    <text evidence="2">The sequence shown here is derived from an EMBL/GenBank/DDBJ whole genome shotgun (WGS) entry which is preliminary data.</text>
</comment>